<dbReference type="EC" id="2.7.13.3" evidence="1"/>
<sequence length="644" mass="74769">MSFQRLVYFLFSFLIIIQAQAQDYSNFKAFTEIPNEVDSYFYQNLENAKSTEQRLAYLDTIAQVFDKTDLADSLIVYGERLQKTIKELPTTSPDYKYYNYRGIYYEALAKRKMGLLEEAIATYIQGLENLKIAKNKPISMYLKLGLAETYLQKEELQKAKEIIDELLQNKHANDNLKALVLTALADFQYRNNEWDLATATYTKVLELPVIKKLDKLSYRIQLNLARLQSENYTSKESLTIFQQIKKECLEKSYYGFYIHAVLNEGYIYLKEQNYEAAEIALSTAYINTVSWNRLELQKRVNRALVDLYLAKKDFKNAFNLMTQYEAVNKTIASQQNERQVRELEEKYKSLEKEKEIMKLQEAKLKDQIEIDKQRTIKNAVLIGFLIILIPIILLLVVYYQKLQAQSELNRQQEDLNRKEMQSLQQEQELKLARTSLKIQTKERERIAQELHDSIGGNLAAIKLQMNKLDLTTETAISVKKQLDSTYSQVREISHSLLPKEFKEQAFVPIVQNYMDQFNEPENQSYYFNAYPEEAINQLSKKLQVALFNMIKELTTNAYKHAKANQVMIQLNYIPEESSLSLMYEDDGIGFLPNNSEGIGLKNLKSRIDELQGSLSIDSNPGKGTVISIHIPIKEAVIKNNENSL</sequence>
<accession>A0AC61Y4D6</accession>
<gene>
    <name evidence="1" type="primary">degS_2</name>
    <name evidence="1" type="ORF">FVB9532_00602</name>
</gene>
<proteinExistence type="predicted"/>
<name>A0AC61Y4D6_9FLAO</name>
<dbReference type="Proteomes" id="UP000356253">
    <property type="component" value="Unassembled WGS sequence"/>
</dbReference>
<evidence type="ECO:0000313" key="1">
    <source>
        <dbReference type="EMBL" id="VVU99350.1"/>
    </source>
</evidence>
<keyword evidence="1" id="KW-0808">Transferase</keyword>
<reference evidence="1" key="1">
    <citation type="submission" date="2019-09" db="EMBL/GenBank/DDBJ databases">
        <authorList>
            <person name="Rodrigo-Torres L."/>
            <person name="Arahal R. D."/>
            <person name="Lucena T."/>
        </authorList>
    </citation>
    <scope>NUCLEOTIDE SEQUENCE</scope>
    <source>
        <strain evidence="1">ISS653</strain>
    </source>
</reference>
<protein>
    <submittedName>
        <fullName evidence="1">Signal transduction histidine-protein kinase/phosphatase DegS</fullName>
        <ecNumber evidence="1">2.7.13.3</ecNumber>
    </submittedName>
</protein>
<keyword evidence="2" id="KW-1185">Reference proteome</keyword>
<evidence type="ECO:0000313" key="2">
    <source>
        <dbReference type="Proteomes" id="UP000356253"/>
    </source>
</evidence>
<keyword evidence="1" id="KW-0418">Kinase</keyword>
<dbReference type="EMBL" id="CABVMM010000002">
    <property type="protein sequence ID" value="VVU99350.1"/>
    <property type="molecule type" value="Genomic_DNA"/>
</dbReference>
<comment type="caution">
    <text evidence="1">The sequence shown here is derived from an EMBL/GenBank/DDBJ whole genome shotgun (WGS) entry which is preliminary data.</text>
</comment>
<organism evidence="1 2">
    <name type="scientific">Mesonia oceanica</name>
    <dbReference type="NCBI Taxonomy" id="2687242"/>
    <lineage>
        <taxon>Bacteria</taxon>
        <taxon>Pseudomonadati</taxon>
        <taxon>Bacteroidota</taxon>
        <taxon>Flavobacteriia</taxon>
        <taxon>Flavobacteriales</taxon>
        <taxon>Flavobacteriaceae</taxon>
        <taxon>Mesonia</taxon>
    </lineage>
</organism>